<name>A0A383A764_9ZZZZ</name>
<dbReference type="EMBL" id="UINC01189683">
    <property type="protein sequence ID" value="SVE03484.1"/>
    <property type="molecule type" value="Genomic_DNA"/>
</dbReference>
<accession>A0A383A764</accession>
<dbReference type="AlphaFoldDB" id="A0A383A764"/>
<reference evidence="1" key="1">
    <citation type="submission" date="2018-05" db="EMBL/GenBank/DDBJ databases">
        <authorList>
            <person name="Lanie J.A."/>
            <person name="Ng W.-L."/>
            <person name="Kazmierczak K.M."/>
            <person name="Andrzejewski T.M."/>
            <person name="Davidsen T.M."/>
            <person name="Wayne K.J."/>
            <person name="Tettelin H."/>
            <person name="Glass J.I."/>
            <person name="Rusch D."/>
            <person name="Podicherti R."/>
            <person name="Tsui H.-C.T."/>
            <person name="Winkler M.E."/>
        </authorList>
    </citation>
    <scope>NUCLEOTIDE SEQUENCE</scope>
</reference>
<protein>
    <submittedName>
        <fullName evidence="1">Uncharacterized protein</fullName>
    </submittedName>
</protein>
<gene>
    <name evidence="1" type="ORF">METZ01_LOCUS456338</name>
</gene>
<feature type="non-terminal residue" evidence="1">
    <location>
        <position position="1"/>
    </location>
</feature>
<proteinExistence type="predicted"/>
<organism evidence="1">
    <name type="scientific">marine metagenome</name>
    <dbReference type="NCBI Taxonomy" id="408172"/>
    <lineage>
        <taxon>unclassified sequences</taxon>
        <taxon>metagenomes</taxon>
        <taxon>ecological metagenomes</taxon>
    </lineage>
</organism>
<sequence>KRQYKVPDDRVTELIYCVKSG</sequence>
<evidence type="ECO:0000313" key="1">
    <source>
        <dbReference type="EMBL" id="SVE03484.1"/>
    </source>
</evidence>